<evidence type="ECO:0000256" key="16">
    <source>
        <dbReference type="ARBA" id="ARBA00023136"/>
    </source>
</evidence>
<feature type="transmembrane region" description="Helical" evidence="21">
    <location>
        <begin position="272"/>
        <end position="290"/>
    </location>
</feature>
<keyword evidence="8 18" id="KW-0479">Metal-binding</keyword>
<dbReference type="STRING" id="2769.R7QMW4"/>
<reference evidence="24" key="1">
    <citation type="journal article" date="2013" name="Proc. Natl. Acad. Sci. U.S.A.">
        <title>Genome structure and metabolic features in the red seaweed Chondrus crispus shed light on evolution of the Archaeplastida.</title>
        <authorList>
            <person name="Collen J."/>
            <person name="Porcel B."/>
            <person name="Carre W."/>
            <person name="Ball S.G."/>
            <person name="Chaparro C."/>
            <person name="Tonon T."/>
            <person name="Barbeyron T."/>
            <person name="Michel G."/>
            <person name="Noel B."/>
            <person name="Valentin K."/>
            <person name="Elias M."/>
            <person name="Artiguenave F."/>
            <person name="Arun A."/>
            <person name="Aury J.M."/>
            <person name="Barbosa-Neto J.F."/>
            <person name="Bothwell J.H."/>
            <person name="Bouget F.Y."/>
            <person name="Brillet L."/>
            <person name="Cabello-Hurtado F."/>
            <person name="Capella-Gutierrez S."/>
            <person name="Charrier B."/>
            <person name="Cladiere L."/>
            <person name="Cock J.M."/>
            <person name="Coelho S.M."/>
            <person name="Colleoni C."/>
            <person name="Czjzek M."/>
            <person name="Da Silva C."/>
            <person name="Delage L."/>
            <person name="Denoeud F."/>
            <person name="Deschamps P."/>
            <person name="Dittami S.M."/>
            <person name="Gabaldon T."/>
            <person name="Gachon C.M."/>
            <person name="Groisillier A."/>
            <person name="Herve C."/>
            <person name="Jabbari K."/>
            <person name="Katinka M."/>
            <person name="Kloareg B."/>
            <person name="Kowalczyk N."/>
            <person name="Labadie K."/>
            <person name="Leblanc C."/>
            <person name="Lopez P.J."/>
            <person name="McLachlan D.H."/>
            <person name="Meslet-Cladiere L."/>
            <person name="Moustafa A."/>
            <person name="Nehr Z."/>
            <person name="Nyvall Collen P."/>
            <person name="Panaud O."/>
            <person name="Partensky F."/>
            <person name="Poulain J."/>
            <person name="Rensing S.A."/>
            <person name="Rousvoal S."/>
            <person name="Samson G."/>
            <person name="Symeonidi A."/>
            <person name="Weissenbach J."/>
            <person name="Zambounis A."/>
            <person name="Wincker P."/>
            <person name="Boyen C."/>
        </authorList>
    </citation>
    <scope>NUCLEOTIDE SEQUENCE [LARGE SCALE GENOMIC DNA]</scope>
    <source>
        <strain evidence="24">cv. Stackhouse</strain>
    </source>
</reference>
<evidence type="ECO:0000256" key="19">
    <source>
        <dbReference type="PIRSR" id="PIRSR005149-1"/>
    </source>
</evidence>
<evidence type="ECO:0000256" key="9">
    <source>
        <dbReference type="ARBA" id="ARBA00022824"/>
    </source>
</evidence>
<dbReference type="AlphaFoldDB" id="R7QMW4"/>
<comment type="similarity">
    <text evidence="4 18">Belongs to the sterol desaturase family. SCS7 subfamily.</text>
</comment>
<evidence type="ECO:0000259" key="22">
    <source>
        <dbReference type="PROSITE" id="PS50255"/>
    </source>
</evidence>
<keyword evidence="11 19" id="KW-0862">Zinc</keyword>
<sequence>MCQPDALRKRSRLVAEDSADSSAKQPTKTASDISDGYALTRRVVSYHAAPNDAWVIYKGSVFDVTVFLESHPGGADILLDKLGTDVTDIMAGRDERLHSHSAFAYKLLAKYKIGELTDKHEGDVALDGNVDPETGETLVKWDQPILHQVGMLGKKYDRWIHSFPTTDHTVKMFTNDTIENMTKCPWYVPLLFWIPIITGESMHYVYLMDGVHNLNLALIAVVASIGVVCWLLFEYLLHRFVFHVETTGYFANIFHFLIHGHHHITPMDFDRLVFPPVPALILAFPFWIAAPRVLGTEVGYPWLIGFGGGYLMYDMTHFWIHHGVPKNSFLKMQKRRHVHHHYFQHSVNFGISNPLFDVVFGTLEEPQR</sequence>
<comment type="cofactor">
    <cofactor evidence="18 19">
        <name>Zn(2+)</name>
        <dbReference type="ChEBI" id="CHEBI:29105"/>
    </cofactor>
    <text evidence="18 19">Binds 2 Zn(2+) ions per subunit that likely form a catalytic dimetal center.</text>
</comment>
<feature type="binding site" evidence="19">
    <location>
        <position position="262"/>
    </location>
    <ligand>
        <name>Zn(2+)</name>
        <dbReference type="ChEBI" id="CHEBI:29105"/>
        <label>1</label>
    </ligand>
</feature>
<feature type="transmembrane region" description="Helical" evidence="21">
    <location>
        <begin position="302"/>
        <end position="324"/>
    </location>
</feature>
<evidence type="ECO:0000256" key="4">
    <source>
        <dbReference type="ARBA" id="ARBA00005747"/>
    </source>
</evidence>
<evidence type="ECO:0000313" key="23">
    <source>
        <dbReference type="EMBL" id="CDF38725.1"/>
    </source>
</evidence>
<dbReference type="SMART" id="SM01117">
    <property type="entry name" value="Cyt-b5"/>
    <property type="match status" value="1"/>
</dbReference>
<dbReference type="PANTHER" id="PTHR12863">
    <property type="entry name" value="FATTY ACID HYDROXYLASE"/>
    <property type="match status" value="1"/>
</dbReference>
<dbReference type="InterPro" id="IPR014430">
    <property type="entry name" value="Scs7"/>
</dbReference>
<proteinExistence type="inferred from homology"/>
<dbReference type="OrthoDB" id="260519at2759"/>
<dbReference type="PIRSF" id="PIRSF005149">
    <property type="entry name" value="IPC-B_HD"/>
    <property type="match status" value="1"/>
</dbReference>
<feature type="transmembrane region" description="Helical" evidence="21">
    <location>
        <begin position="239"/>
        <end position="260"/>
    </location>
</feature>
<dbReference type="OMA" id="HFVHHDQ"/>
<dbReference type="KEGG" id="ccp:CHC_T00008384001"/>
<accession>R7QMW4</accession>
<keyword evidence="16 18" id="KW-0472">Membrane</keyword>
<dbReference type="RefSeq" id="XP_005718630.1">
    <property type="nucleotide sequence ID" value="XM_005718573.1"/>
</dbReference>
<dbReference type="SUPFAM" id="SSF55856">
    <property type="entry name" value="Cytochrome b5-like heme/steroid binding domain"/>
    <property type="match status" value="1"/>
</dbReference>
<evidence type="ECO:0000256" key="20">
    <source>
        <dbReference type="PIRSR" id="PIRSR005149-50"/>
    </source>
</evidence>
<evidence type="ECO:0000256" key="3">
    <source>
        <dbReference type="ARBA" id="ARBA00005189"/>
    </source>
</evidence>
<dbReference type="EC" id="1.-.-.-" evidence="18"/>
<name>R7QMW4_CHOCR</name>
<dbReference type="PROSITE" id="PS00191">
    <property type="entry name" value="CYTOCHROME_B5_1"/>
    <property type="match status" value="1"/>
</dbReference>
<evidence type="ECO:0000256" key="13">
    <source>
        <dbReference type="ARBA" id="ARBA00023002"/>
    </source>
</evidence>
<dbReference type="Gene3D" id="3.10.120.10">
    <property type="entry name" value="Cytochrome b5-like heme/steroid binding domain"/>
    <property type="match status" value="1"/>
</dbReference>
<evidence type="ECO:0000256" key="15">
    <source>
        <dbReference type="ARBA" id="ARBA00023098"/>
    </source>
</evidence>
<feature type="binding site" evidence="19">
    <location>
        <position position="259"/>
    </location>
    <ligand>
        <name>Zn(2+)</name>
        <dbReference type="ChEBI" id="CHEBI:29105"/>
        <label>1</label>
    </ligand>
</feature>
<keyword evidence="6 20" id="KW-0349">Heme</keyword>
<feature type="binding site" evidence="19">
    <location>
        <position position="238"/>
    </location>
    <ligand>
        <name>Zn(2+)</name>
        <dbReference type="ChEBI" id="CHEBI:29105"/>
        <label>1</label>
    </ligand>
</feature>
<dbReference type="PRINTS" id="PR00363">
    <property type="entry name" value="CYTOCHROMEB5"/>
</dbReference>
<dbReference type="Gramene" id="CDF38725">
    <property type="protein sequence ID" value="CDF38725"/>
    <property type="gene ID" value="CHC_T00008384001"/>
</dbReference>
<feature type="binding site" evidence="19">
    <location>
        <position position="340"/>
    </location>
    <ligand>
        <name>Zn(2+)</name>
        <dbReference type="ChEBI" id="CHEBI:29105"/>
        <label>1</label>
    </ligand>
</feature>
<comment type="pathway">
    <text evidence="3">Lipid metabolism.</text>
</comment>
<keyword evidence="13 18" id="KW-0560">Oxidoreductase</keyword>
<feature type="binding site" description="axial binding residue" evidence="20">
    <location>
        <position position="71"/>
    </location>
    <ligand>
        <name>heme</name>
        <dbReference type="ChEBI" id="CHEBI:30413"/>
    </ligand>
    <ligandPart>
        <name>Fe</name>
        <dbReference type="ChEBI" id="CHEBI:18248"/>
    </ligandPart>
</feature>
<dbReference type="PROSITE" id="PS50255">
    <property type="entry name" value="CYTOCHROME_B5_2"/>
    <property type="match status" value="1"/>
</dbReference>
<keyword evidence="12 21" id="KW-1133">Transmembrane helix</keyword>
<comment type="function">
    <text evidence="18">Catalyzes stereospecific hydroxylation of free fatty acids at the C-2 position to produce (R)-2-hydroxy fatty acids, which are building blocks of sphingolipids and glycosphingolipids common in neural tissue and epidermis. Plays an essential role in the synthesis of galactosphingolipids of the myelin sheath. Responsible for the synthesis of sphingolipids and glycosphingolipids involved in the formation of epidermal lamellar bodies critical for skin permeability barrier. Participates in the synthesis of glycosphingolipids and a fraction of type II wax diesters in sebaceous gland, specifically regulating hair follicle homeostasis. Involved in the synthesis of sphingolipids of plasma membrane rafts, controlling lipid raft mobility and trafficking of raft-associated proteins.</text>
</comment>
<evidence type="ECO:0000256" key="10">
    <source>
        <dbReference type="ARBA" id="ARBA00022832"/>
    </source>
</evidence>
<dbReference type="Proteomes" id="UP000012073">
    <property type="component" value="Unassembled WGS sequence"/>
</dbReference>
<dbReference type="InterPro" id="IPR036400">
    <property type="entry name" value="Cyt_B5-like_heme/steroid_sf"/>
</dbReference>
<dbReference type="EMBL" id="HG001959">
    <property type="protein sequence ID" value="CDF38725.1"/>
    <property type="molecule type" value="Genomic_DNA"/>
</dbReference>
<feature type="binding site" description="axial binding residue" evidence="20">
    <location>
        <position position="100"/>
    </location>
    <ligand>
        <name>heme</name>
        <dbReference type="ChEBI" id="CHEBI:30413"/>
    </ligand>
    <ligandPart>
        <name>Fe</name>
        <dbReference type="ChEBI" id="CHEBI:18248"/>
    </ligandPart>
</feature>
<dbReference type="GO" id="GO:0006633">
    <property type="term" value="P:fatty acid biosynthetic process"/>
    <property type="evidence" value="ECO:0007669"/>
    <property type="project" value="UniProtKB-KW"/>
</dbReference>
<keyword evidence="5 18" id="KW-0444">Lipid biosynthesis</keyword>
<dbReference type="Pfam" id="PF04116">
    <property type="entry name" value="FA_hydroxylase"/>
    <property type="match status" value="1"/>
</dbReference>
<feature type="binding site" evidence="19">
    <location>
        <position position="263"/>
    </location>
    <ligand>
        <name>Zn(2+)</name>
        <dbReference type="ChEBI" id="CHEBI:29105"/>
        <label>1</label>
    </ligand>
</feature>
<keyword evidence="15 18" id="KW-0443">Lipid metabolism</keyword>
<feature type="transmembrane region" description="Helical" evidence="21">
    <location>
        <begin position="214"/>
        <end position="233"/>
    </location>
</feature>
<feature type="binding site" evidence="19">
    <location>
        <position position="337"/>
    </location>
    <ligand>
        <name>Zn(2+)</name>
        <dbReference type="ChEBI" id="CHEBI:29105"/>
        <label>1</label>
    </ligand>
</feature>
<dbReference type="InterPro" id="IPR001199">
    <property type="entry name" value="Cyt_B5-like_heme/steroid-bd"/>
</dbReference>
<dbReference type="PhylomeDB" id="R7QMW4"/>
<evidence type="ECO:0000256" key="5">
    <source>
        <dbReference type="ARBA" id="ARBA00022516"/>
    </source>
</evidence>
<dbReference type="Pfam" id="PF00173">
    <property type="entry name" value="Cyt-b5"/>
    <property type="match status" value="1"/>
</dbReference>
<keyword evidence="7 21" id="KW-0812">Transmembrane</keyword>
<feature type="domain" description="Cytochrome b5 heme-binding" evidence="22">
    <location>
        <begin position="36"/>
        <end position="117"/>
    </location>
</feature>
<feature type="transmembrane region" description="Helical" evidence="21">
    <location>
        <begin position="186"/>
        <end position="207"/>
    </location>
</feature>
<evidence type="ECO:0000256" key="17">
    <source>
        <dbReference type="ARBA" id="ARBA00023160"/>
    </source>
</evidence>
<comment type="cofactor">
    <cofactor evidence="20">
        <name>Fe cation</name>
        <dbReference type="ChEBI" id="CHEBI:24875"/>
    </cofactor>
</comment>
<evidence type="ECO:0000256" key="7">
    <source>
        <dbReference type="ARBA" id="ARBA00022692"/>
    </source>
</evidence>
<keyword evidence="14 18" id="KW-0408">Iron</keyword>
<evidence type="ECO:0000256" key="2">
    <source>
        <dbReference type="ARBA" id="ARBA00004991"/>
    </source>
</evidence>
<feature type="binding site" evidence="19">
    <location>
        <position position="317"/>
    </location>
    <ligand>
        <name>Zn(2+)</name>
        <dbReference type="ChEBI" id="CHEBI:29105"/>
        <label>1</label>
    </ligand>
</feature>
<evidence type="ECO:0000256" key="1">
    <source>
        <dbReference type="ARBA" id="ARBA00004477"/>
    </source>
</evidence>
<evidence type="ECO:0000256" key="12">
    <source>
        <dbReference type="ARBA" id="ARBA00022989"/>
    </source>
</evidence>
<comment type="pathway">
    <text evidence="2">Sphingolipid metabolism.</text>
</comment>
<dbReference type="GO" id="GO:0080132">
    <property type="term" value="F:fatty acid 2-hydroxylase activity"/>
    <property type="evidence" value="ECO:0007669"/>
    <property type="project" value="InterPro"/>
</dbReference>
<feature type="binding site" evidence="19">
    <location>
        <position position="341"/>
    </location>
    <ligand>
        <name>Zn(2+)</name>
        <dbReference type="ChEBI" id="CHEBI:29105"/>
        <label>1</label>
    </ligand>
</feature>
<feature type="binding site" evidence="19">
    <location>
        <position position="243"/>
    </location>
    <ligand>
        <name>Zn(2+)</name>
        <dbReference type="ChEBI" id="CHEBI:29105"/>
        <label>1</label>
    </ligand>
</feature>
<evidence type="ECO:0000256" key="14">
    <source>
        <dbReference type="ARBA" id="ARBA00023004"/>
    </source>
</evidence>
<evidence type="ECO:0000313" key="24">
    <source>
        <dbReference type="Proteomes" id="UP000012073"/>
    </source>
</evidence>
<dbReference type="GeneID" id="17326345"/>
<dbReference type="GO" id="GO:0005789">
    <property type="term" value="C:endoplasmic reticulum membrane"/>
    <property type="evidence" value="ECO:0007669"/>
    <property type="project" value="UniProtKB-SubCell"/>
</dbReference>
<evidence type="ECO:0000256" key="8">
    <source>
        <dbReference type="ARBA" id="ARBA00022723"/>
    </source>
</evidence>
<gene>
    <name evidence="23" type="ORF">CHC_T00008384001</name>
</gene>
<dbReference type="GO" id="GO:0005506">
    <property type="term" value="F:iron ion binding"/>
    <property type="evidence" value="ECO:0007669"/>
    <property type="project" value="UniProtKB-UniRule"/>
</dbReference>
<dbReference type="InterPro" id="IPR018506">
    <property type="entry name" value="Cyt_B5_heme-BS"/>
</dbReference>
<keyword evidence="10 18" id="KW-0276">Fatty acid metabolism</keyword>
<protein>
    <recommendedName>
        <fullName evidence="18">Fatty acid 2-hydroxylase</fullName>
        <ecNumber evidence="18">1.-.-.-</ecNumber>
    </recommendedName>
</protein>
<evidence type="ECO:0000256" key="18">
    <source>
        <dbReference type="PIRNR" id="PIRNR005149"/>
    </source>
</evidence>
<keyword evidence="24" id="KW-1185">Reference proteome</keyword>
<organism evidence="23 24">
    <name type="scientific">Chondrus crispus</name>
    <name type="common">Carrageen Irish moss</name>
    <name type="synonym">Polymorpha crispa</name>
    <dbReference type="NCBI Taxonomy" id="2769"/>
    <lineage>
        <taxon>Eukaryota</taxon>
        <taxon>Rhodophyta</taxon>
        <taxon>Florideophyceae</taxon>
        <taxon>Rhodymeniophycidae</taxon>
        <taxon>Gigartinales</taxon>
        <taxon>Gigartinaceae</taxon>
        <taxon>Chondrus</taxon>
    </lineage>
</organism>
<evidence type="ECO:0000256" key="11">
    <source>
        <dbReference type="ARBA" id="ARBA00022833"/>
    </source>
</evidence>
<keyword evidence="17 18" id="KW-0275">Fatty acid biosynthesis</keyword>
<evidence type="ECO:0000256" key="6">
    <source>
        <dbReference type="ARBA" id="ARBA00022617"/>
    </source>
</evidence>
<keyword evidence="9 18" id="KW-0256">Endoplasmic reticulum</keyword>
<dbReference type="GO" id="GO:0020037">
    <property type="term" value="F:heme binding"/>
    <property type="evidence" value="ECO:0007669"/>
    <property type="project" value="InterPro"/>
</dbReference>
<dbReference type="InterPro" id="IPR006694">
    <property type="entry name" value="Fatty_acid_hydroxylase"/>
</dbReference>
<feature type="binding site" evidence="19">
    <location>
        <position position="321"/>
    </location>
    <ligand>
        <name>Zn(2+)</name>
        <dbReference type="ChEBI" id="CHEBI:29105"/>
        <label>1</label>
    </ligand>
</feature>
<dbReference type="PANTHER" id="PTHR12863:SF1">
    <property type="entry name" value="FATTY ACID 2-HYDROXYLASE"/>
    <property type="match status" value="1"/>
</dbReference>
<comment type="subcellular location">
    <subcellularLocation>
        <location evidence="1">Endoplasmic reticulum membrane</location>
        <topology evidence="1">Multi-pass membrane protein</topology>
    </subcellularLocation>
</comment>
<evidence type="ECO:0000256" key="21">
    <source>
        <dbReference type="SAM" id="Phobius"/>
    </source>
</evidence>